<name>A0A3M2SEL7_9HYPO</name>
<feature type="region of interest" description="Disordered" evidence="1">
    <location>
        <begin position="143"/>
        <end position="205"/>
    </location>
</feature>
<dbReference type="OrthoDB" id="10498863at2759"/>
<protein>
    <submittedName>
        <fullName evidence="2">Uncharacterized protein</fullName>
    </submittedName>
</protein>
<keyword evidence="3" id="KW-1185">Reference proteome</keyword>
<evidence type="ECO:0000313" key="3">
    <source>
        <dbReference type="Proteomes" id="UP000277212"/>
    </source>
</evidence>
<evidence type="ECO:0000256" key="1">
    <source>
        <dbReference type="SAM" id="MobiDB-lite"/>
    </source>
</evidence>
<feature type="compositionally biased region" description="Polar residues" evidence="1">
    <location>
        <begin position="151"/>
        <end position="165"/>
    </location>
</feature>
<feature type="compositionally biased region" description="Low complexity" evidence="1">
    <location>
        <begin position="190"/>
        <end position="205"/>
    </location>
</feature>
<organism evidence="2 3">
    <name type="scientific">Fusarium kuroshium</name>
    <dbReference type="NCBI Taxonomy" id="2010991"/>
    <lineage>
        <taxon>Eukaryota</taxon>
        <taxon>Fungi</taxon>
        <taxon>Dikarya</taxon>
        <taxon>Ascomycota</taxon>
        <taxon>Pezizomycotina</taxon>
        <taxon>Sordariomycetes</taxon>
        <taxon>Hypocreomycetidae</taxon>
        <taxon>Hypocreales</taxon>
        <taxon>Nectriaceae</taxon>
        <taxon>Fusarium</taxon>
        <taxon>Fusarium solani species complex</taxon>
    </lineage>
</organism>
<dbReference type="AlphaFoldDB" id="A0A3M2SEL7"/>
<gene>
    <name evidence="2" type="ORF">CDV36_004293</name>
</gene>
<dbReference type="EMBL" id="NKUJ01000054">
    <property type="protein sequence ID" value="RMJ16020.1"/>
    <property type="molecule type" value="Genomic_DNA"/>
</dbReference>
<sequence length="326" mass="36106">MADRGLIYQWYHPLDPWNPCVILGVSLNPTLSEIEDAFAFTASDQNLVVDKDTQTPEEFERAYERRKKKDAYVFLKYVVRSAASITPETGPSTNEKDDHTSNQLSSKLLHKVTTQVTSPSTCIPPDFTAPSRVSMNSIVTTAAADASDTTRNSSTQTCNYQSAPETSGRKSRFHIGKRRRRGKPPRVAQSSTGSSSSIGSQFSDASTDGAQETLAAISDMIQEHEKTLAGFNSVSKSEQLAQRLFPCLRPSHSSSGTLEENVSQPLADLLFKFQQVESFLHRSDADPYGLHHELVILYDNLNMDLKKEIKQCQPEGVECINPSLSR</sequence>
<evidence type="ECO:0000313" key="2">
    <source>
        <dbReference type="EMBL" id="RMJ16020.1"/>
    </source>
</evidence>
<feature type="compositionally biased region" description="Basic residues" evidence="1">
    <location>
        <begin position="169"/>
        <end position="184"/>
    </location>
</feature>
<proteinExistence type="predicted"/>
<comment type="caution">
    <text evidence="2">The sequence shown here is derived from an EMBL/GenBank/DDBJ whole genome shotgun (WGS) entry which is preliminary data.</text>
</comment>
<reference evidence="2 3" key="1">
    <citation type="submission" date="2017-06" db="EMBL/GenBank/DDBJ databases">
        <title>Comparative genomic analysis of Ambrosia Fusariam Clade fungi.</title>
        <authorList>
            <person name="Stajich J.E."/>
            <person name="Carrillo J."/>
            <person name="Kijimoto T."/>
            <person name="Eskalen A."/>
            <person name="O'Donnell K."/>
            <person name="Kasson M."/>
        </authorList>
    </citation>
    <scope>NUCLEOTIDE SEQUENCE [LARGE SCALE GENOMIC DNA]</scope>
    <source>
        <strain evidence="2">UCR3666</strain>
    </source>
</reference>
<dbReference type="Proteomes" id="UP000277212">
    <property type="component" value="Unassembled WGS sequence"/>
</dbReference>
<accession>A0A3M2SEL7</accession>